<sequence>MRSAIYSLLLPPSPSTTPSPSSLSIELRSSAAMATVLDSVVVPRSSHLSSSTALCRIAALSSLYSLSVGALLLRYRGLKVGSALLTHSVGSLSYGPASRRASRRGELVVCEAQDTAVEVS</sequence>
<evidence type="ECO:0000313" key="2">
    <source>
        <dbReference type="Proteomes" id="UP000315295"/>
    </source>
</evidence>
<dbReference type="Proteomes" id="UP000315295">
    <property type="component" value="Unassembled WGS sequence"/>
</dbReference>
<dbReference type="AlphaFoldDB" id="A0A540M3S3"/>
<dbReference type="EMBL" id="VIEB01000369">
    <property type="protein sequence ID" value="TQD93393.1"/>
    <property type="molecule type" value="Genomic_DNA"/>
</dbReference>
<reference evidence="1 2" key="1">
    <citation type="journal article" date="2019" name="G3 (Bethesda)">
        <title>Sequencing of a Wild Apple (Malus baccata) Genome Unravels the Differences Between Cultivated and Wild Apple Species Regarding Disease Resistance and Cold Tolerance.</title>
        <authorList>
            <person name="Chen X."/>
        </authorList>
    </citation>
    <scope>NUCLEOTIDE SEQUENCE [LARGE SCALE GENOMIC DNA]</scope>
    <source>
        <strain evidence="2">cv. Shandingzi</strain>
        <tissue evidence="1">Leaves</tissue>
    </source>
</reference>
<evidence type="ECO:0000313" key="1">
    <source>
        <dbReference type="EMBL" id="TQD93393.1"/>
    </source>
</evidence>
<accession>A0A540M3S3</accession>
<organism evidence="1 2">
    <name type="scientific">Malus baccata</name>
    <name type="common">Siberian crab apple</name>
    <name type="synonym">Pyrus baccata</name>
    <dbReference type="NCBI Taxonomy" id="106549"/>
    <lineage>
        <taxon>Eukaryota</taxon>
        <taxon>Viridiplantae</taxon>
        <taxon>Streptophyta</taxon>
        <taxon>Embryophyta</taxon>
        <taxon>Tracheophyta</taxon>
        <taxon>Spermatophyta</taxon>
        <taxon>Magnoliopsida</taxon>
        <taxon>eudicotyledons</taxon>
        <taxon>Gunneridae</taxon>
        <taxon>Pentapetalae</taxon>
        <taxon>rosids</taxon>
        <taxon>fabids</taxon>
        <taxon>Rosales</taxon>
        <taxon>Rosaceae</taxon>
        <taxon>Amygdaloideae</taxon>
        <taxon>Maleae</taxon>
        <taxon>Malus</taxon>
    </lineage>
</organism>
<dbReference type="STRING" id="106549.A0A540M3S3"/>
<gene>
    <name evidence="1" type="ORF">C1H46_020982</name>
</gene>
<keyword evidence="2" id="KW-1185">Reference proteome</keyword>
<protein>
    <submittedName>
        <fullName evidence="1">Uncharacterized protein</fullName>
    </submittedName>
</protein>
<proteinExistence type="predicted"/>
<comment type="caution">
    <text evidence="1">The sequence shown here is derived from an EMBL/GenBank/DDBJ whole genome shotgun (WGS) entry which is preliminary data.</text>
</comment>
<name>A0A540M3S3_MALBA</name>